<protein>
    <recommendedName>
        <fullName evidence="2">DUF8176 domain-containing protein</fullName>
    </recommendedName>
</protein>
<feature type="compositionally biased region" description="Low complexity" evidence="1">
    <location>
        <begin position="21"/>
        <end position="60"/>
    </location>
</feature>
<feature type="compositionally biased region" description="Basic and acidic residues" evidence="1">
    <location>
        <begin position="130"/>
        <end position="139"/>
    </location>
</feature>
<feature type="compositionally biased region" description="Basic residues" evidence="1">
    <location>
        <begin position="1"/>
        <end position="12"/>
    </location>
</feature>
<evidence type="ECO:0000259" key="2">
    <source>
        <dbReference type="Pfam" id="PF26527"/>
    </source>
</evidence>
<organism evidence="3 4">
    <name type="scientific">Rhodococcus opacus</name>
    <name type="common">Nocardia opaca</name>
    <dbReference type="NCBI Taxonomy" id="37919"/>
    <lineage>
        <taxon>Bacteria</taxon>
        <taxon>Bacillati</taxon>
        <taxon>Actinomycetota</taxon>
        <taxon>Actinomycetes</taxon>
        <taxon>Mycobacteriales</taxon>
        <taxon>Nocardiaceae</taxon>
        <taxon>Rhodococcus</taxon>
    </lineage>
</organism>
<gene>
    <name evidence="3" type="ORF">EP51_46020</name>
</gene>
<reference evidence="3 4" key="1">
    <citation type="submission" date="2014-07" db="EMBL/GenBank/DDBJ databases">
        <title>Genome Sequence of Rhodococcus opacus Strain R7, a Biodegrader of Mono- and Polycyclic Aromatic Hydrocarbons.</title>
        <authorList>
            <person name="Di Gennaro P."/>
            <person name="Zampolli J."/>
            <person name="Presti I."/>
            <person name="Cappelletti M."/>
            <person name="D'Ursi P."/>
            <person name="Orro A."/>
            <person name="Mezzelani A."/>
            <person name="Milanesi L."/>
        </authorList>
    </citation>
    <scope>NUCLEOTIDE SEQUENCE [LARGE SCALE GENOMIC DNA]</scope>
    <source>
        <strain evidence="3 4">R7</strain>
        <plasmid evidence="3">pPDG4</plasmid>
    </source>
</reference>
<feature type="region of interest" description="Disordered" evidence="1">
    <location>
        <begin position="120"/>
        <end position="139"/>
    </location>
</feature>
<geneLocation type="plasmid" evidence="3 4">
    <name>pPDG4</name>
</geneLocation>
<keyword evidence="3" id="KW-0614">Plasmid</keyword>
<dbReference type="AlphaFoldDB" id="A0A076F1Y9"/>
<evidence type="ECO:0000313" key="4">
    <source>
        <dbReference type="Proteomes" id="UP000028488"/>
    </source>
</evidence>
<dbReference type="EMBL" id="CP008951">
    <property type="protein sequence ID" value="AII11362.1"/>
    <property type="molecule type" value="Genomic_DNA"/>
</dbReference>
<accession>A0A076F1Y9</accession>
<name>A0A076F1Y9_RHOOP</name>
<evidence type="ECO:0000256" key="1">
    <source>
        <dbReference type="SAM" id="MobiDB-lite"/>
    </source>
</evidence>
<dbReference type="InterPro" id="IPR058489">
    <property type="entry name" value="DUF8176"/>
</dbReference>
<feature type="domain" description="DUF8176" evidence="2">
    <location>
        <begin position="133"/>
        <end position="234"/>
    </location>
</feature>
<sequence>MKKPNFGRKSSRHPAVIDLLGGTPTGDVPPGTPTTGAVPGGPAKPLPTAARTTRGPSGGRRPYVKTAAAMGMAAAIVAAVVVANDQMREDNTDPAQAAMTAVAPTDENGLPALNLPEPERVEEQEAAGDGDCRADRGDQKSGAGVIEAFNHAYYSQRNGEAARALATPTSSVQPAPELQKFIDAVPVGTNYCIRTIKLSDGVYLVDLSLMKPGQPVDRGTQTVTTQKTDGRWFVDVFK</sequence>
<feature type="region of interest" description="Disordered" evidence="1">
    <location>
        <begin position="1"/>
        <end position="60"/>
    </location>
</feature>
<proteinExistence type="predicted"/>
<dbReference type="Proteomes" id="UP000028488">
    <property type="component" value="Plasmid pPDG4"/>
</dbReference>
<evidence type="ECO:0000313" key="3">
    <source>
        <dbReference type="EMBL" id="AII11362.1"/>
    </source>
</evidence>
<dbReference type="Pfam" id="PF26527">
    <property type="entry name" value="DUF8176"/>
    <property type="match status" value="1"/>
</dbReference>